<evidence type="ECO:0000256" key="10">
    <source>
        <dbReference type="SAM" id="Phobius"/>
    </source>
</evidence>
<evidence type="ECO:0000313" key="13">
    <source>
        <dbReference type="Proteomes" id="UP001595884"/>
    </source>
</evidence>
<proteinExistence type="inferred from homology"/>
<dbReference type="Proteomes" id="UP001595884">
    <property type="component" value="Unassembled WGS sequence"/>
</dbReference>
<feature type="compositionally biased region" description="Low complexity" evidence="9">
    <location>
        <begin position="1"/>
        <end position="13"/>
    </location>
</feature>
<reference evidence="13" key="1">
    <citation type="journal article" date="2019" name="Int. J. Syst. Evol. Microbiol.">
        <title>The Global Catalogue of Microorganisms (GCM) 10K type strain sequencing project: providing services to taxonomists for standard genome sequencing and annotation.</title>
        <authorList>
            <consortium name="The Broad Institute Genomics Platform"/>
            <consortium name="The Broad Institute Genome Sequencing Center for Infectious Disease"/>
            <person name="Wu L."/>
            <person name="Ma J."/>
        </authorList>
    </citation>
    <scope>NUCLEOTIDE SEQUENCE [LARGE SCALE GENOMIC DNA]</scope>
    <source>
        <strain evidence="13">CGMCC 1.12849</strain>
    </source>
</reference>
<evidence type="ECO:0000256" key="6">
    <source>
        <dbReference type="ARBA" id="ARBA00022847"/>
    </source>
</evidence>
<accession>A0ABV9MMA7</accession>
<keyword evidence="5 10" id="KW-0812">Transmembrane</keyword>
<dbReference type="PROSITE" id="PS00217">
    <property type="entry name" value="SUGAR_TRANSPORT_2"/>
    <property type="match status" value="1"/>
</dbReference>
<protein>
    <submittedName>
        <fullName evidence="12">MFS transporter</fullName>
    </submittedName>
</protein>
<keyword evidence="8 10" id="KW-0472">Membrane</keyword>
<evidence type="ECO:0000256" key="9">
    <source>
        <dbReference type="SAM" id="MobiDB-lite"/>
    </source>
</evidence>
<evidence type="ECO:0000256" key="3">
    <source>
        <dbReference type="ARBA" id="ARBA00022448"/>
    </source>
</evidence>
<organism evidence="12 13">
    <name type="scientific">Glutamicibacter bergerei</name>
    <dbReference type="NCBI Taxonomy" id="256702"/>
    <lineage>
        <taxon>Bacteria</taxon>
        <taxon>Bacillati</taxon>
        <taxon>Actinomycetota</taxon>
        <taxon>Actinomycetes</taxon>
        <taxon>Micrococcales</taxon>
        <taxon>Micrococcaceae</taxon>
        <taxon>Glutamicibacter</taxon>
    </lineage>
</organism>
<evidence type="ECO:0000259" key="11">
    <source>
        <dbReference type="PROSITE" id="PS50850"/>
    </source>
</evidence>
<keyword evidence="3" id="KW-0813">Transport</keyword>
<feature type="transmembrane region" description="Helical" evidence="10">
    <location>
        <begin position="77"/>
        <end position="98"/>
    </location>
</feature>
<dbReference type="Gene3D" id="1.20.1250.20">
    <property type="entry name" value="MFS general substrate transporter like domains"/>
    <property type="match status" value="2"/>
</dbReference>
<feature type="transmembrane region" description="Helical" evidence="10">
    <location>
        <begin position="389"/>
        <end position="409"/>
    </location>
</feature>
<dbReference type="SUPFAM" id="SSF103473">
    <property type="entry name" value="MFS general substrate transporter"/>
    <property type="match status" value="1"/>
</dbReference>
<comment type="subcellular location">
    <subcellularLocation>
        <location evidence="1">Cell membrane</location>
        <topology evidence="1">Multi-pass membrane protein</topology>
    </subcellularLocation>
</comment>
<keyword evidence="4" id="KW-1003">Cell membrane</keyword>
<feature type="transmembrane region" description="Helical" evidence="10">
    <location>
        <begin position="354"/>
        <end position="377"/>
    </location>
</feature>
<feature type="transmembrane region" description="Helical" evidence="10">
    <location>
        <begin position="421"/>
        <end position="441"/>
    </location>
</feature>
<keyword evidence="7 10" id="KW-1133">Transmembrane helix</keyword>
<feature type="transmembrane region" description="Helical" evidence="10">
    <location>
        <begin position="295"/>
        <end position="319"/>
    </location>
</feature>
<evidence type="ECO:0000256" key="1">
    <source>
        <dbReference type="ARBA" id="ARBA00004651"/>
    </source>
</evidence>
<feature type="transmembrane region" description="Helical" evidence="10">
    <location>
        <begin position="175"/>
        <end position="198"/>
    </location>
</feature>
<feature type="transmembrane region" description="Helical" evidence="10">
    <location>
        <begin position="265"/>
        <end position="283"/>
    </location>
</feature>
<feature type="transmembrane region" description="Helical" evidence="10">
    <location>
        <begin position="210"/>
        <end position="229"/>
    </location>
</feature>
<dbReference type="PANTHER" id="PTHR43528">
    <property type="entry name" value="ALPHA-KETOGLUTARATE PERMEASE"/>
    <property type="match status" value="1"/>
</dbReference>
<evidence type="ECO:0000256" key="8">
    <source>
        <dbReference type="ARBA" id="ARBA00023136"/>
    </source>
</evidence>
<keyword evidence="13" id="KW-1185">Reference proteome</keyword>
<dbReference type="InterPro" id="IPR051084">
    <property type="entry name" value="H+-coupled_symporters"/>
</dbReference>
<comment type="similarity">
    <text evidence="2">Belongs to the major facilitator superfamily. Metabolite:H+ Symporter (MHS) family (TC 2.A.1.6) family.</text>
</comment>
<dbReference type="Pfam" id="PF07690">
    <property type="entry name" value="MFS_1"/>
    <property type="match status" value="1"/>
</dbReference>
<feature type="transmembrane region" description="Helical" evidence="10">
    <location>
        <begin position="53"/>
        <end position="71"/>
    </location>
</feature>
<dbReference type="InterPro" id="IPR005829">
    <property type="entry name" value="Sugar_transporter_CS"/>
</dbReference>
<dbReference type="InterPro" id="IPR011701">
    <property type="entry name" value="MFS"/>
</dbReference>
<gene>
    <name evidence="12" type="ORF">ACFO7V_13325</name>
</gene>
<feature type="domain" description="Major facilitator superfamily (MFS) profile" evidence="11">
    <location>
        <begin position="41"/>
        <end position="442"/>
    </location>
</feature>
<keyword evidence="6" id="KW-0769">Symport</keyword>
<evidence type="ECO:0000256" key="4">
    <source>
        <dbReference type="ARBA" id="ARBA00022475"/>
    </source>
</evidence>
<comment type="caution">
    <text evidence="12">The sequence shown here is derived from an EMBL/GenBank/DDBJ whole genome shotgun (WGS) entry which is preliminary data.</text>
</comment>
<evidence type="ECO:0000256" key="7">
    <source>
        <dbReference type="ARBA" id="ARBA00022989"/>
    </source>
</evidence>
<feature type="transmembrane region" description="Helical" evidence="10">
    <location>
        <begin position="134"/>
        <end position="154"/>
    </location>
</feature>
<feature type="transmembrane region" description="Helical" evidence="10">
    <location>
        <begin position="331"/>
        <end position="348"/>
    </location>
</feature>
<evidence type="ECO:0000256" key="5">
    <source>
        <dbReference type="ARBA" id="ARBA00022692"/>
    </source>
</evidence>
<name>A0ABV9MMA7_9MICC</name>
<dbReference type="InterPro" id="IPR036259">
    <property type="entry name" value="MFS_trans_sf"/>
</dbReference>
<dbReference type="RefSeq" id="WP_382412326.1">
    <property type="nucleotide sequence ID" value="NZ_JBHSHE010000061.1"/>
</dbReference>
<evidence type="ECO:0000313" key="12">
    <source>
        <dbReference type="EMBL" id="MFC4717107.1"/>
    </source>
</evidence>
<sequence>MPPGNSNQNSNQSTDHFTPNLSHDIGPDMTTADGRREVRKATAASAMGNMTEWFDYGVYAVAVTYITAHFFPTEGGTLMALATFALSFLVRPLGGLVWGPLGDKLGRKKILALTIIMMSLATFLIGVLPTYASIGVVAPVLLILLRMVQGFSTGGEYGGAATFMAEYAPDKKRGFFGSFLEFGTLGGFALGTAVMLFLQVILGEQAMMDFGWRIPFFLALPMGLIGLYLRSKLEDTPVFQEMEAAGETQEGGTLKQLIVDYWRPMLVMSGLVIALNVVNYTLLSYMPTYLETQIGLAPSASLATILIGEVAMMAVIPFAGSLSDKVGRKPMWYTSVIGLFVFALPMFWLMGQSFLWAIVGFAVLGLLYIPQLATITATFPAMFPSHVRFAGFAITYNVSTAIFGGTAAIVNEAAIDASGFLLFPAVYMMIACVIGFIAIRFMPETAGASLRGTDIPDALDTGILATVSADEKTTEQK</sequence>
<dbReference type="EMBL" id="JBHSHE010000061">
    <property type="protein sequence ID" value="MFC4717107.1"/>
    <property type="molecule type" value="Genomic_DNA"/>
</dbReference>
<dbReference type="PROSITE" id="PS50850">
    <property type="entry name" value="MFS"/>
    <property type="match status" value="1"/>
</dbReference>
<dbReference type="PANTHER" id="PTHR43528:SF1">
    <property type="entry name" value="ALPHA-KETOGLUTARATE PERMEASE"/>
    <property type="match status" value="1"/>
</dbReference>
<evidence type="ECO:0000256" key="2">
    <source>
        <dbReference type="ARBA" id="ARBA00008240"/>
    </source>
</evidence>
<dbReference type="InterPro" id="IPR020846">
    <property type="entry name" value="MFS_dom"/>
</dbReference>
<feature type="region of interest" description="Disordered" evidence="9">
    <location>
        <begin position="1"/>
        <end position="33"/>
    </location>
</feature>